<dbReference type="GO" id="GO:0032259">
    <property type="term" value="P:methylation"/>
    <property type="evidence" value="ECO:0007669"/>
    <property type="project" value="UniProtKB-KW"/>
</dbReference>
<keyword evidence="2 3" id="KW-0808">Transferase</keyword>
<dbReference type="InterPro" id="IPR029063">
    <property type="entry name" value="SAM-dependent_MTases_sf"/>
</dbReference>
<evidence type="ECO:0000313" key="4">
    <source>
        <dbReference type="Proteomes" id="UP000503011"/>
    </source>
</evidence>
<evidence type="ECO:0000256" key="2">
    <source>
        <dbReference type="ARBA" id="ARBA00022679"/>
    </source>
</evidence>
<dbReference type="Gene3D" id="3.40.50.150">
    <property type="entry name" value="Vaccinia Virus protein VP39"/>
    <property type="match status" value="1"/>
</dbReference>
<accession>A0A6F8YC75</accession>
<dbReference type="PANTHER" id="PTHR43619">
    <property type="entry name" value="S-ADENOSYL-L-METHIONINE-DEPENDENT METHYLTRANSFERASE YKTD-RELATED"/>
    <property type="match status" value="1"/>
</dbReference>
<sequence length="270" mass="29968">MVDGVRATLDGVAETLLWTLRNRAEEAKHPGSAFCDPWSVRLYEAIAYDYAQFGKLSQSHALRAAALDWQIRAYLDDHPRATVVALGEGLQTTYWRMGSPDVPWLSIDLPPVHQLRGQLLPTAPRVEAVATSALDRSWMDRVDPVHGTFISAEGLFMYFDRDDVISLIADCASRFPGGRLFFDSIPAWFSTRTLKGLRLSDRYTAPPMPFSLSVTQASRLPGQIPGVVAATDVRLPAGRGLWASRTLTALANLPPLRDYRPSITLLTFRD</sequence>
<dbReference type="EMBL" id="AP022871">
    <property type="protein sequence ID" value="BCB83734.1"/>
    <property type="molecule type" value="Genomic_DNA"/>
</dbReference>
<dbReference type="KEGG" id="psuu:Psuf_010470"/>
<dbReference type="GO" id="GO:0008168">
    <property type="term" value="F:methyltransferase activity"/>
    <property type="evidence" value="ECO:0007669"/>
    <property type="project" value="UniProtKB-KW"/>
</dbReference>
<protein>
    <submittedName>
        <fullName evidence="3">O-methyltransferase</fullName>
    </submittedName>
</protein>
<dbReference type="PIRSF" id="PIRSF028177">
    <property type="entry name" value="Polyketide_synth_Omtfrase_TcmP"/>
    <property type="match status" value="1"/>
</dbReference>
<dbReference type="AlphaFoldDB" id="A0A6F8YC75"/>
<proteinExistence type="predicted"/>
<reference evidence="3 4" key="2">
    <citation type="submission" date="2020-03" db="EMBL/GenBank/DDBJ databases">
        <authorList>
            <person name="Ichikawa N."/>
            <person name="Kimura A."/>
            <person name="Kitahashi Y."/>
            <person name="Uohara A."/>
        </authorList>
    </citation>
    <scope>NUCLEOTIDE SEQUENCE [LARGE SCALE GENOMIC DNA]</scope>
    <source>
        <strain evidence="3 4">NBRC 105367</strain>
    </source>
</reference>
<evidence type="ECO:0000256" key="1">
    <source>
        <dbReference type="ARBA" id="ARBA00022603"/>
    </source>
</evidence>
<keyword evidence="4" id="KW-1185">Reference proteome</keyword>
<dbReference type="Proteomes" id="UP000503011">
    <property type="component" value="Chromosome"/>
</dbReference>
<name>A0A6F8YC75_9ACTN</name>
<evidence type="ECO:0000313" key="3">
    <source>
        <dbReference type="EMBL" id="BCB83734.1"/>
    </source>
</evidence>
<organism evidence="3 4">
    <name type="scientific">Phytohabitans suffuscus</name>
    <dbReference type="NCBI Taxonomy" id="624315"/>
    <lineage>
        <taxon>Bacteria</taxon>
        <taxon>Bacillati</taxon>
        <taxon>Actinomycetota</taxon>
        <taxon>Actinomycetes</taxon>
        <taxon>Micromonosporales</taxon>
        <taxon>Micromonosporaceae</taxon>
    </lineage>
</organism>
<reference evidence="3 4" key="1">
    <citation type="submission" date="2020-03" db="EMBL/GenBank/DDBJ databases">
        <title>Whole genome shotgun sequence of Phytohabitans suffuscus NBRC 105367.</title>
        <authorList>
            <person name="Komaki H."/>
            <person name="Tamura T."/>
        </authorList>
    </citation>
    <scope>NUCLEOTIDE SEQUENCE [LARGE SCALE GENOMIC DNA]</scope>
    <source>
        <strain evidence="3 4">NBRC 105367</strain>
    </source>
</reference>
<dbReference type="SUPFAM" id="SSF53335">
    <property type="entry name" value="S-adenosyl-L-methionine-dependent methyltransferases"/>
    <property type="match status" value="1"/>
</dbReference>
<dbReference type="InterPro" id="IPR007213">
    <property type="entry name" value="Ppm1/Ppm2/Tcmp"/>
</dbReference>
<dbReference type="Pfam" id="PF04072">
    <property type="entry name" value="LCM"/>
    <property type="match status" value="1"/>
</dbReference>
<keyword evidence="1 3" id="KW-0489">Methyltransferase</keyword>
<dbReference type="InterPro" id="IPR016874">
    <property type="entry name" value="TcmP-like"/>
</dbReference>
<gene>
    <name evidence="3" type="ORF">Psuf_010470</name>
</gene>
<dbReference type="PANTHER" id="PTHR43619:SF2">
    <property type="entry name" value="S-ADENOSYL-L-METHIONINE-DEPENDENT METHYLTRANSFERASES SUPERFAMILY PROTEIN"/>
    <property type="match status" value="1"/>
</dbReference>